<accession>A0ABW0KEN5</accession>
<sequence length="102" mass="11485">MARALVVQPEVLLLDEPLSNLDAKVRQRLRVGIRSIQQSFGITAVYVTHDQEEALSMADYVIVMNEGRVEQAGTPEEIYRQPATYFAAQFLGESHTLTLSYE</sequence>
<evidence type="ECO:0008006" key="3">
    <source>
        <dbReference type="Google" id="ProtNLM"/>
    </source>
</evidence>
<evidence type="ECO:0000313" key="2">
    <source>
        <dbReference type="Proteomes" id="UP001596044"/>
    </source>
</evidence>
<evidence type="ECO:0000313" key="1">
    <source>
        <dbReference type="EMBL" id="MFC5451238.1"/>
    </source>
</evidence>
<keyword evidence="2" id="KW-1185">Reference proteome</keyword>
<dbReference type="SUPFAM" id="SSF52540">
    <property type="entry name" value="P-loop containing nucleoside triphosphate hydrolases"/>
    <property type="match status" value="1"/>
</dbReference>
<dbReference type="PANTHER" id="PTHR43875">
    <property type="entry name" value="MALTODEXTRIN IMPORT ATP-BINDING PROTEIN MSMX"/>
    <property type="match status" value="1"/>
</dbReference>
<organism evidence="1 2">
    <name type="scientific">Paenibacillus aestuarii</name>
    <dbReference type="NCBI Taxonomy" id="516965"/>
    <lineage>
        <taxon>Bacteria</taxon>
        <taxon>Bacillati</taxon>
        <taxon>Bacillota</taxon>
        <taxon>Bacilli</taxon>
        <taxon>Bacillales</taxon>
        <taxon>Paenibacillaceae</taxon>
        <taxon>Paenibacillus</taxon>
    </lineage>
</organism>
<reference evidence="2" key="1">
    <citation type="journal article" date="2019" name="Int. J. Syst. Evol. Microbiol.">
        <title>The Global Catalogue of Microorganisms (GCM) 10K type strain sequencing project: providing services to taxonomists for standard genome sequencing and annotation.</title>
        <authorList>
            <consortium name="The Broad Institute Genomics Platform"/>
            <consortium name="The Broad Institute Genome Sequencing Center for Infectious Disease"/>
            <person name="Wu L."/>
            <person name="Ma J."/>
        </authorList>
    </citation>
    <scope>NUCLEOTIDE SEQUENCE [LARGE SCALE GENOMIC DNA]</scope>
    <source>
        <strain evidence="2">KACC 11904</strain>
    </source>
</reference>
<comment type="caution">
    <text evidence="1">The sequence shown here is derived from an EMBL/GenBank/DDBJ whole genome shotgun (WGS) entry which is preliminary data.</text>
</comment>
<dbReference type="InterPro" id="IPR047641">
    <property type="entry name" value="ABC_transpr_MalK/UgpC-like"/>
</dbReference>
<dbReference type="RefSeq" id="WP_333742444.1">
    <property type="nucleotide sequence ID" value="NZ_JAQFVF010000015.1"/>
</dbReference>
<dbReference type="Gene3D" id="3.40.50.300">
    <property type="entry name" value="P-loop containing nucleotide triphosphate hydrolases"/>
    <property type="match status" value="1"/>
</dbReference>
<dbReference type="InterPro" id="IPR027417">
    <property type="entry name" value="P-loop_NTPase"/>
</dbReference>
<gene>
    <name evidence="1" type="ORF">ACFPOG_23665</name>
</gene>
<protein>
    <recommendedName>
        <fullName evidence="3">ABC transporter ATP-binding protein</fullName>
    </recommendedName>
</protein>
<dbReference type="Proteomes" id="UP001596044">
    <property type="component" value="Unassembled WGS sequence"/>
</dbReference>
<name>A0ABW0KEN5_9BACL</name>
<proteinExistence type="predicted"/>
<dbReference type="PANTHER" id="PTHR43875:SF1">
    <property type="entry name" value="OSMOPROTECTIVE COMPOUNDS UPTAKE ATP-BINDING PROTEIN GGTA"/>
    <property type="match status" value="1"/>
</dbReference>
<dbReference type="EMBL" id="JBHSMJ010000031">
    <property type="protein sequence ID" value="MFC5451238.1"/>
    <property type="molecule type" value="Genomic_DNA"/>
</dbReference>